<gene>
    <name evidence="4" type="ORF">DXT76_02310</name>
</gene>
<dbReference type="InterPro" id="IPR029070">
    <property type="entry name" value="Chitinase_insertion_sf"/>
</dbReference>
<dbReference type="GO" id="GO:0016798">
    <property type="term" value="F:hydrolase activity, acting on glycosyl bonds"/>
    <property type="evidence" value="ECO:0007669"/>
    <property type="project" value="UniProtKB-KW"/>
</dbReference>
<dbReference type="Gene3D" id="3.10.350.10">
    <property type="entry name" value="LysM domain"/>
    <property type="match status" value="2"/>
</dbReference>
<organism evidence="4 5">
    <name type="scientific">Halobacillus trueperi</name>
    <dbReference type="NCBI Taxonomy" id="156205"/>
    <lineage>
        <taxon>Bacteria</taxon>
        <taxon>Bacillati</taxon>
        <taxon>Bacillota</taxon>
        <taxon>Bacilli</taxon>
        <taxon>Bacillales</taxon>
        <taxon>Bacillaceae</taxon>
        <taxon>Halobacillus</taxon>
    </lineage>
</organism>
<dbReference type="PROSITE" id="PS51782">
    <property type="entry name" value="LYSM"/>
    <property type="match status" value="2"/>
</dbReference>
<reference evidence="4 5" key="1">
    <citation type="submission" date="2018-08" db="EMBL/GenBank/DDBJ databases">
        <title>Genome sequence of strict halophilic Halobacillus trueperi SS1 isolated from Lunsu, a salty water body of North West Himalayas.</title>
        <authorList>
            <person name="Gupta S."/>
            <person name="Sharma P."/>
            <person name="Dev K."/>
            <person name="Baumler D."/>
            <person name="Sourirajan A."/>
        </authorList>
    </citation>
    <scope>NUCLEOTIDE SEQUENCE [LARGE SCALE GENOMIC DNA]</scope>
    <source>
        <strain evidence="4 5">SS1</strain>
    </source>
</reference>
<dbReference type="Gene3D" id="3.20.20.80">
    <property type="entry name" value="Glycosidases"/>
    <property type="match status" value="1"/>
</dbReference>
<dbReference type="GO" id="GO:0012505">
    <property type="term" value="C:endomembrane system"/>
    <property type="evidence" value="ECO:0007669"/>
    <property type="project" value="TreeGrafter"/>
</dbReference>
<feature type="domain" description="LysM" evidence="2">
    <location>
        <begin position="33"/>
        <end position="77"/>
    </location>
</feature>
<dbReference type="InterPro" id="IPR017853">
    <property type="entry name" value="GH"/>
</dbReference>
<dbReference type="PROSITE" id="PS51910">
    <property type="entry name" value="GH18_2"/>
    <property type="match status" value="1"/>
</dbReference>
<dbReference type="PANTHER" id="PTHR46066:SF2">
    <property type="entry name" value="CHITINASE DOMAIN-CONTAINING PROTEIN 1"/>
    <property type="match status" value="1"/>
</dbReference>
<dbReference type="GO" id="GO:0008061">
    <property type="term" value="F:chitin binding"/>
    <property type="evidence" value="ECO:0007669"/>
    <property type="project" value="InterPro"/>
</dbReference>
<dbReference type="InterPro" id="IPR001223">
    <property type="entry name" value="Glyco_hydro18_cat"/>
</dbReference>
<dbReference type="SMART" id="SM00636">
    <property type="entry name" value="Glyco_18"/>
    <property type="match status" value="1"/>
</dbReference>
<evidence type="ECO:0000259" key="3">
    <source>
        <dbReference type="PROSITE" id="PS51910"/>
    </source>
</evidence>
<dbReference type="Proteomes" id="UP000257032">
    <property type="component" value="Unassembled WGS sequence"/>
</dbReference>
<feature type="domain" description="GH18" evidence="3">
    <location>
        <begin position="126"/>
        <end position="448"/>
    </location>
</feature>
<dbReference type="Pfam" id="PF01476">
    <property type="entry name" value="LysM"/>
    <property type="match status" value="2"/>
</dbReference>
<dbReference type="InterPro" id="IPR011583">
    <property type="entry name" value="Chitinase_II/V-like_cat"/>
</dbReference>
<dbReference type="CDD" id="cd00118">
    <property type="entry name" value="LysM"/>
    <property type="match status" value="2"/>
</dbReference>
<proteinExistence type="predicted"/>
<evidence type="ECO:0000259" key="2">
    <source>
        <dbReference type="PROSITE" id="PS51782"/>
    </source>
</evidence>
<dbReference type="SMART" id="SM00257">
    <property type="entry name" value="LysM"/>
    <property type="match status" value="2"/>
</dbReference>
<dbReference type="EMBL" id="QTLC01000015">
    <property type="protein sequence ID" value="RDY72388.1"/>
    <property type="molecule type" value="Genomic_DNA"/>
</dbReference>
<comment type="caution">
    <text evidence="4">The sequence shown here is derived from an EMBL/GenBank/DDBJ whole genome shotgun (WGS) entry which is preliminary data.</text>
</comment>
<sequence length="448" mass="51585">MHNYESRYPYEGKHHNHHLTCLSFFPVQTSAQVIYVAKQGDGLWQVSKKFNINVEEIAQMNGLHPSNQLVHGQALLLPGQTYYVQPGESLWEISKRHSLTTQELKKHNNLSSDILVPEQMLSIPKSEKMSIWAGKYFLPSNVKEDKQAIDQYQSLLSGLFLFEYHPDLNGNLSALNDQQTINYAWKRDITPYATITNLSEDGFDPQLARELLSKPNKRSLLIQNIYSLLREKDFKGVVIDFEGLDSPDRVIMNTFMKELTQKLHSHNMEVHVTAPPMRSDHLPSHNAAYDYEVLGRYVDKIFLMTYDWHWPGGPSGPIAPLPKVRETLDYAVSVIPRSKIMLGIPMYAYNWTLSKDGVTGTAHSAKLVDDLFLKHESEIHYDFTSSSPWFRYKDRTGKTHEVWFEDSRSLLAKYRLVKEYNIAGMGCWKLGLSIPQAELMQLEEFNTE</sequence>
<name>A0A3D8VU02_9BACI</name>
<keyword evidence="1" id="KW-0378">Hydrolase</keyword>
<accession>A0A3D8VU02</accession>
<dbReference type="SUPFAM" id="SSF54106">
    <property type="entry name" value="LysM domain"/>
    <property type="match status" value="2"/>
</dbReference>
<dbReference type="AlphaFoldDB" id="A0A3D8VU02"/>
<dbReference type="SUPFAM" id="SSF51445">
    <property type="entry name" value="(Trans)glycosidases"/>
    <property type="match status" value="1"/>
</dbReference>
<protein>
    <submittedName>
        <fullName evidence="4">LysM peptidoglycan-binding domain-containing protein</fullName>
    </submittedName>
</protein>
<dbReference type="Gene3D" id="3.10.50.10">
    <property type="match status" value="1"/>
</dbReference>
<dbReference type="InterPro" id="IPR036779">
    <property type="entry name" value="LysM_dom_sf"/>
</dbReference>
<evidence type="ECO:0000313" key="4">
    <source>
        <dbReference type="EMBL" id="RDY72388.1"/>
    </source>
</evidence>
<dbReference type="PANTHER" id="PTHR46066">
    <property type="entry name" value="CHITINASE DOMAIN-CONTAINING PROTEIN 1 FAMILY MEMBER"/>
    <property type="match status" value="1"/>
</dbReference>
<dbReference type="GO" id="GO:0005975">
    <property type="term" value="P:carbohydrate metabolic process"/>
    <property type="evidence" value="ECO:0007669"/>
    <property type="project" value="InterPro"/>
</dbReference>
<keyword evidence="1" id="KW-0326">Glycosidase</keyword>
<dbReference type="Pfam" id="PF00704">
    <property type="entry name" value="Glyco_hydro_18"/>
    <property type="match status" value="1"/>
</dbReference>
<feature type="domain" description="LysM" evidence="2">
    <location>
        <begin position="80"/>
        <end position="123"/>
    </location>
</feature>
<evidence type="ECO:0000256" key="1">
    <source>
        <dbReference type="ARBA" id="ARBA00023295"/>
    </source>
</evidence>
<dbReference type="InterPro" id="IPR018392">
    <property type="entry name" value="LysM"/>
</dbReference>
<evidence type="ECO:0000313" key="5">
    <source>
        <dbReference type="Proteomes" id="UP000257032"/>
    </source>
</evidence>
<dbReference type="GO" id="GO:0070492">
    <property type="term" value="F:oligosaccharide binding"/>
    <property type="evidence" value="ECO:0007669"/>
    <property type="project" value="TreeGrafter"/>
</dbReference>